<gene>
    <name evidence="2" type="ORF">PDMSB3_0201</name>
</gene>
<sequence>MRVAARQNAARRAPSREASDSAAKRHFSAVKRAQGRSTRARTCLRRANARRLSKAFQLIGCEAGLKKLPYSSNIISGTSSDSLIDRGET</sequence>
<feature type="compositionally biased region" description="Low complexity" evidence="1">
    <location>
        <begin position="1"/>
        <end position="12"/>
    </location>
</feature>
<dbReference type="EMBL" id="LR699555">
    <property type="protein sequence ID" value="VVD31037.1"/>
    <property type="molecule type" value="Genomic_DNA"/>
</dbReference>
<keyword evidence="2" id="KW-0614">Plasmid</keyword>
<evidence type="ECO:0000256" key="1">
    <source>
        <dbReference type="SAM" id="MobiDB-lite"/>
    </source>
</evidence>
<feature type="compositionally biased region" description="Basic and acidic residues" evidence="1">
    <location>
        <begin position="14"/>
        <end position="23"/>
    </location>
</feature>
<organism evidence="2 3">
    <name type="scientific">Paraburkholderia dioscoreae</name>
    <dbReference type="NCBI Taxonomy" id="2604047"/>
    <lineage>
        <taxon>Bacteria</taxon>
        <taxon>Pseudomonadati</taxon>
        <taxon>Pseudomonadota</taxon>
        <taxon>Betaproteobacteria</taxon>
        <taxon>Burkholderiales</taxon>
        <taxon>Burkholderiaceae</taxon>
        <taxon>Paraburkholderia</taxon>
    </lineage>
</organism>
<accession>A0A5Q4ZI09</accession>
<name>A0A5Q4ZI09_9BURK</name>
<feature type="region of interest" description="Disordered" evidence="1">
    <location>
        <begin position="1"/>
        <end position="40"/>
    </location>
</feature>
<geneLocation type="plasmid" evidence="2 3">
    <name>pI</name>
</geneLocation>
<reference evidence="2 3" key="1">
    <citation type="submission" date="2019-08" db="EMBL/GenBank/DDBJ databases">
        <authorList>
            <person name="Herpell B J."/>
        </authorList>
    </citation>
    <scope>NUCLEOTIDE SEQUENCE [LARGE SCALE GENOMIC DNA]</scope>
    <source>
        <strain evidence="3">Msb3</strain>
        <plasmid evidence="2 3">pI</plasmid>
    </source>
</reference>
<dbReference type="AlphaFoldDB" id="A0A5Q4ZI09"/>
<dbReference type="KEGG" id="pdio:PDMSB3_0201.2"/>
<protein>
    <submittedName>
        <fullName evidence="2">Uncharacterized protein</fullName>
    </submittedName>
</protein>
<evidence type="ECO:0000313" key="2">
    <source>
        <dbReference type="EMBL" id="VVD31037.1"/>
    </source>
</evidence>
<dbReference type="Proteomes" id="UP000325811">
    <property type="component" value="Plasmid pI"/>
</dbReference>
<keyword evidence="3" id="KW-1185">Reference proteome</keyword>
<evidence type="ECO:0000313" key="3">
    <source>
        <dbReference type="Proteomes" id="UP000325811"/>
    </source>
</evidence>
<proteinExistence type="predicted"/>